<dbReference type="InterPro" id="IPR004360">
    <property type="entry name" value="Glyas_Fos-R_dOase_dom"/>
</dbReference>
<dbReference type="SUPFAM" id="SSF54593">
    <property type="entry name" value="Glyoxalase/Bleomycin resistance protein/Dihydroxybiphenyl dioxygenase"/>
    <property type="match status" value="1"/>
</dbReference>
<dbReference type="PANTHER" id="PTHR39175">
    <property type="entry name" value="FAMILY PROTEIN, PUTATIVE (AFU_ORTHOLOGUE AFUA_3G15060)-RELATED"/>
    <property type="match status" value="1"/>
</dbReference>
<evidence type="ECO:0000259" key="1">
    <source>
        <dbReference type="PROSITE" id="PS51819"/>
    </source>
</evidence>
<sequence length="120" mass="13085">MAITGIDHVQLAMPPGSEDTARAFYRDIIGLREADKPEHLRVNGGCWFESGTAHIHLGVDEAFAPARKAHPALLVEDLAALAAQLREKGVAFKPGKPLEGYARGDITDPFGNRIELMQRL</sequence>
<dbReference type="Gene3D" id="3.10.180.10">
    <property type="entry name" value="2,3-Dihydroxybiphenyl 1,2-Dioxygenase, domain 1"/>
    <property type="match status" value="1"/>
</dbReference>
<dbReference type="PANTHER" id="PTHR39175:SF1">
    <property type="entry name" value="FAMILY PROTEIN, PUTATIVE (AFU_ORTHOLOGUE AFUA_3G15060)-RELATED"/>
    <property type="match status" value="1"/>
</dbReference>
<dbReference type="EMBL" id="JABWGV010000005">
    <property type="protein sequence ID" value="NVD45773.1"/>
    <property type="molecule type" value="Genomic_DNA"/>
</dbReference>
<dbReference type="InterPro" id="IPR037523">
    <property type="entry name" value="VOC_core"/>
</dbReference>
<dbReference type="AlphaFoldDB" id="A0A850H7J9"/>
<evidence type="ECO:0000313" key="2">
    <source>
        <dbReference type="EMBL" id="NVD45773.1"/>
    </source>
</evidence>
<proteinExistence type="predicted"/>
<reference evidence="2 3" key="1">
    <citation type="submission" date="2020-06" db="EMBL/GenBank/DDBJ databases">
        <title>Altererythrobacter sp. HHU K3-1.</title>
        <authorList>
            <person name="Zhang D."/>
            <person name="Xue H."/>
        </authorList>
    </citation>
    <scope>NUCLEOTIDE SEQUENCE [LARGE SCALE GENOMIC DNA]</scope>
    <source>
        <strain evidence="2 3">HHU K3-1</strain>
    </source>
</reference>
<gene>
    <name evidence="2" type="ORF">HUV48_12225</name>
</gene>
<protein>
    <submittedName>
        <fullName evidence="2">VOC family protein</fullName>
    </submittedName>
</protein>
<evidence type="ECO:0000313" key="3">
    <source>
        <dbReference type="Proteomes" id="UP000561438"/>
    </source>
</evidence>
<keyword evidence="3" id="KW-1185">Reference proteome</keyword>
<dbReference type="RefSeq" id="WP_176268084.1">
    <property type="nucleotide sequence ID" value="NZ_JABWGV010000005.1"/>
</dbReference>
<feature type="domain" description="VOC" evidence="1">
    <location>
        <begin position="5"/>
        <end position="119"/>
    </location>
</feature>
<dbReference type="InterPro" id="IPR029068">
    <property type="entry name" value="Glyas_Bleomycin-R_OHBP_Dase"/>
</dbReference>
<name>A0A850H7J9_9SPHN</name>
<dbReference type="Proteomes" id="UP000561438">
    <property type="component" value="Unassembled WGS sequence"/>
</dbReference>
<dbReference type="Pfam" id="PF00903">
    <property type="entry name" value="Glyoxalase"/>
    <property type="match status" value="1"/>
</dbReference>
<dbReference type="PROSITE" id="PS51819">
    <property type="entry name" value="VOC"/>
    <property type="match status" value="1"/>
</dbReference>
<comment type="caution">
    <text evidence="2">The sequence shown here is derived from an EMBL/GenBank/DDBJ whole genome shotgun (WGS) entry which is preliminary data.</text>
</comment>
<accession>A0A850H7J9</accession>
<organism evidence="2 3">
    <name type="scientific">Qipengyuania atrilutea</name>
    <dbReference type="NCBI Taxonomy" id="2744473"/>
    <lineage>
        <taxon>Bacteria</taxon>
        <taxon>Pseudomonadati</taxon>
        <taxon>Pseudomonadota</taxon>
        <taxon>Alphaproteobacteria</taxon>
        <taxon>Sphingomonadales</taxon>
        <taxon>Erythrobacteraceae</taxon>
        <taxon>Qipengyuania</taxon>
    </lineage>
</organism>